<dbReference type="GO" id="GO:0006360">
    <property type="term" value="P:transcription by RNA polymerase I"/>
    <property type="evidence" value="ECO:0007669"/>
    <property type="project" value="InterPro"/>
</dbReference>
<proteinExistence type="predicted"/>
<evidence type="ECO:0000313" key="2">
    <source>
        <dbReference type="EMBL" id="KAL1528433.1"/>
    </source>
</evidence>
<reference evidence="2 3" key="1">
    <citation type="journal article" date="2024" name="Science">
        <title>Giant polyketide synthase enzymes in the biosynthesis of giant marine polyether toxins.</title>
        <authorList>
            <person name="Fallon T.R."/>
            <person name="Shende V.V."/>
            <person name="Wierzbicki I.H."/>
            <person name="Pendleton A.L."/>
            <person name="Watervoot N.F."/>
            <person name="Auber R.P."/>
            <person name="Gonzalez D.J."/>
            <person name="Wisecaver J.H."/>
            <person name="Moore B.S."/>
        </authorList>
    </citation>
    <scope>NUCLEOTIDE SEQUENCE [LARGE SCALE GENOMIC DNA]</scope>
    <source>
        <strain evidence="2 3">12B1</strain>
    </source>
</reference>
<evidence type="ECO:0000313" key="3">
    <source>
        <dbReference type="Proteomes" id="UP001515480"/>
    </source>
</evidence>
<gene>
    <name evidence="2" type="ORF">AB1Y20_009781</name>
</gene>
<feature type="compositionally biased region" description="Basic and acidic residues" evidence="1">
    <location>
        <begin position="149"/>
        <end position="161"/>
    </location>
</feature>
<evidence type="ECO:0000256" key="1">
    <source>
        <dbReference type="SAM" id="MobiDB-lite"/>
    </source>
</evidence>
<dbReference type="EMBL" id="JBGBPQ010000002">
    <property type="protein sequence ID" value="KAL1528433.1"/>
    <property type="molecule type" value="Genomic_DNA"/>
</dbReference>
<feature type="compositionally biased region" description="Basic residues" evidence="1">
    <location>
        <begin position="162"/>
        <end position="171"/>
    </location>
</feature>
<comment type="caution">
    <text evidence="2">The sequence shown here is derived from an EMBL/GenBank/DDBJ whole genome shotgun (WGS) entry which is preliminary data.</text>
</comment>
<feature type="region of interest" description="Disordered" evidence="1">
    <location>
        <begin position="149"/>
        <end position="264"/>
    </location>
</feature>
<feature type="compositionally biased region" description="Basic residues" evidence="1">
    <location>
        <begin position="196"/>
        <end position="206"/>
    </location>
</feature>
<dbReference type="InterPro" id="IPR013240">
    <property type="entry name" value="DNA-dir_RNA_pol1_su_RPA34"/>
</dbReference>
<evidence type="ECO:0008006" key="4">
    <source>
        <dbReference type="Google" id="ProtNLM"/>
    </source>
</evidence>
<sequence>MASWETLAIPSEVVCDYSETKGEGTELWLVRCPPSFDVATLDGIDLEESQLERGAAVGSDGLVLRAAPSVECGNYMLALPSAKANRWRLGKQPSRQLALTRTYDASWTTDGMPTALPPPKKHFGLYNRHPSSFGALPADAAPLECHAPEREEHAGKPSRKEEKKKHKRKAELRKEEESVQMPGTTALEESEEEARKRRKREKKALKLKGDAVAAGVSVMPGGPVDAAVTTSLHNEADRKRDKAEKKARKAAKAAKKEAKAKSKS</sequence>
<dbReference type="AlphaFoldDB" id="A0AB34K5C4"/>
<organism evidence="2 3">
    <name type="scientific">Prymnesium parvum</name>
    <name type="common">Toxic golden alga</name>
    <dbReference type="NCBI Taxonomy" id="97485"/>
    <lineage>
        <taxon>Eukaryota</taxon>
        <taxon>Haptista</taxon>
        <taxon>Haptophyta</taxon>
        <taxon>Prymnesiophyceae</taxon>
        <taxon>Prymnesiales</taxon>
        <taxon>Prymnesiaceae</taxon>
        <taxon>Prymnesium</taxon>
    </lineage>
</organism>
<accession>A0AB34K5C4</accession>
<dbReference type="Proteomes" id="UP001515480">
    <property type="component" value="Unassembled WGS sequence"/>
</dbReference>
<keyword evidence="3" id="KW-1185">Reference proteome</keyword>
<protein>
    <recommendedName>
        <fullName evidence="4">Transcription initiation factor IIF subunit alpha</fullName>
    </recommendedName>
</protein>
<dbReference type="Pfam" id="PF08208">
    <property type="entry name" value="RNA_polI_A34"/>
    <property type="match status" value="1"/>
</dbReference>
<name>A0AB34K5C4_PRYPA</name>
<feature type="compositionally biased region" description="Basic and acidic residues" evidence="1">
    <location>
        <begin position="234"/>
        <end position="244"/>
    </location>
</feature>
<feature type="compositionally biased region" description="Basic and acidic residues" evidence="1">
    <location>
        <begin position="254"/>
        <end position="264"/>
    </location>
</feature>